<evidence type="ECO:0000313" key="2">
    <source>
        <dbReference type="EMBL" id="CAA7016282.1"/>
    </source>
</evidence>
<evidence type="ECO:0000256" key="1">
    <source>
        <dbReference type="SAM" id="MobiDB-lite"/>
    </source>
</evidence>
<dbReference type="OrthoDB" id="1653447at2759"/>
<dbReference type="Proteomes" id="UP000467841">
    <property type="component" value="Unassembled WGS sequence"/>
</dbReference>
<dbReference type="EMBL" id="CACVBM020000222">
    <property type="protein sequence ID" value="CAA7016282.1"/>
    <property type="molecule type" value="Genomic_DNA"/>
</dbReference>
<organism evidence="2 3">
    <name type="scientific">Microthlaspi erraticum</name>
    <dbReference type="NCBI Taxonomy" id="1685480"/>
    <lineage>
        <taxon>Eukaryota</taxon>
        <taxon>Viridiplantae</taxon>
        <taxon>Streptophyta</taxon>
        <taxon>Embryophyta</taxon>
        <taxon>Tracheophyta</taxon>
        <taxon>Spermatophyta</taxon>
        <taxon>Magnoliopsida</taxon>
        <taxon>eudicotyledons</taxon>
        <taxon>Gunneridae</taxon>
        <taxon>Pentapetalae</taxon>
        <taxon>rosids</taxon>
        <taxon>malvids</taxon>
        <taxon>Brassicales</taxon>
        <taxon>Brassicaceae</taxon>
        <taxon>Coluteocarpeae</taxon>
        <taxon>Microthlaspi</taxon>
    </lineage>
</organism>
<accession>A0A6D2HNQ0</accession>
<dbReference type="GO" id="GO:0010162">
    <property type="term" value="P:seed dormancy process"/>
    <property type="evidence" value="ECO:0007669"/>
    <property type="project" value="InterPro"/>
</dbReference>
<protein>
    <submittedName>
        <fullName evidence="2">Uncharacterized protein</fullName>
    </submittedName>
</protein>
<proteinExistence type="predicted"/>
<name>A0A6D2HNQ0_9BRAS</name>
<gene>
    <name evidence="2" type="ORF">MERR_LOCUS3517</name>
</gene>
<comment type="caution">
    <text evidence="2">The sequence shown here is derived from an EMBL/GenBank/DDBJ whole genome shotgun (WGS) entry which is preliminary data.</text>
</comment>
<feature type="compositionally biased region" description="Basic and acidic residues" evidence="1">
    <location>
        <begin position="83"/>
        <end position="101"/>
    </location>
</feature>
<dbReference type="PANTHER" id="PTHR37732:SF2">
    <property type="entry name" value="SEED MATURATION PROTEIN 1"/>
    <property type="match status" value="1"/>
</dbReference>
<sequence>MSTCDPFKVKTLKMAKNKDDIEYATAQAKLSEDEPIRVRYKHGTPLEGGKIAESEPVDLLSSAKGVEKGKEQSTSAATGDQTQMHRDVKDIKGTRTDDSPR</sequence>
<dbReference type="AlphaFoldDB" id="A0A6D2HNQ0"/>
<reference evidence="2" key="1">
    <citation type="submission" date="2020-01" db="EMBL/GenBank/DDBJ databases">
        <authorList>
            <person name="Mishra B."/>
        </authorList>
    </citation>
    <scope>NUCLEOTIDE SEQUENCE [LARGE SCALE GENOMIC DNA]</scope>
</reference>
<evidence type="ECO:0000313" key="3">
    <source>
        <dbReference type="Proteomes" id="UP000467841"/>
    </source>
</evidence>
<dbReference type="InterPro" id="IPR044984">
    <property type="entry name" value="SMP1"/>
</dbReference>
<keyword evidence="3" id="KW-1185">Reference proteome</keyword>
<feature type="compositionally biased region" description="Polar residues" evidence="1">
    <location>
        <begin position="72"/>
        <end position="82"/>
    </location>
</feature>
<dbReference type="PANTHER" id="PTHR37732">
    <property type="entry name" value="OS08G0104400 PROTEIN"/>
    <property type="match status" value="1"/>
</dbReference>
<feature type="region of interest" description="Disordered" evidence="1">
    <location>
        <begin position="63"/>
        <end position="101"/>
    </location>
</feature>